<dbReference type="PANTHER" id="PTHR33908:SF11">
    <property type="entry name" value="MEMBRANE PROTEIN"/>
    <property type="match status" value="1"/>
</dbReference>
<keyword evidence="7 8" id="KW-0472">Membrane</keyword>
<dbReference type="Proteomes" id="UP000033187">
    <property type="component" value="Chromosome 1"/>
</dbReference>
<evidence type="ECO:0000313" key="10">
    <source>
        <dbReference type="EMBL" id="CPR22387.1"/>
    </source>
</evidence>
<feature type="transmembrane region" description="Helical" evidence="8">
    <location>
        <begin position="110"/>
        <end position="133"/>
    </location>
</feature>
<evidence type="ECO:0000256" key="6">
    <source>
        <dbReference type="ARBA" id="ARBA00022989"/>
    </source>
</evidence>
<feature type="domain" description="Glycosyltransferase RgtA/B/C/D-like" evidence="9">
    <location>
        <begin position="62"/>
        <end position="222"/>
    </location>
</feature>
<dbReference type="KEGG" id="fil:BN1229_v1_3830"/>
<feature type="transmembrane region" description="Helical" evidence="8">
    <location>
        <begin position="166"/>
        <end position="191"/>
    </location>
</feature>
<organism evidence="10 11">
    <name type="scientific">Candidatus Filomicrobium marinum</name>
    <dbReference type="NCBI Taxonomy" id="1608628"/>
    <lineage>
        <taxon>Bacteria</taxon>
        <taxon>Pseudomonadati</taxon>
        <taxon>Pseudomonadota</taxon>
        <taxon>Alphaproteobacteria</taxon>
        <taxon>Hyphomicrobiales</taxon>
        <taxon>Hyphomicrobiaceae</taxon>
        <taxon>Filomicrobium</taxon>
    </lineage>
</organism>
<reference evidence="11" key="1">
    <citation type="submission" date="2015-02" db="EMBL/GenBank/DDBJ databases">
        <authorList>
            <person name="Chooi Y.-H."/>
        </authorList>
    </citation>
    <scope>NUCLEOTIDE SEQUENCE [LARGE SCALE GENOMIC DNA]</scope>
    <source>
        <strain evidence="11">strain Y</strain>
    </source>
</reference>
<feature type="transmembrane region" description="Helical" evidence="8">
    <location>
        <begin position="311"/>
        <end position="329"/>
    </location>
</feature>
<sequence>MSQIAGTSQNLQERAWLGAFAAALLALLVVRILALAVNGTDLFFDEAQYWYWSLEPAFGYYSKPPLIAWLIRLSTDSCGLSEFCIRLPSPFLHTATAVAVFWIGQQLYDYKVGVVAGLAYATLPGVSVSAGIISTDVPLLLFWALALGAFVRMVQGPGWWPALLFGLAFGLGLNAKYAMAWFIVCLAVYLVMTPARRDLLRDARLYVGLGLGVLMIVPNLVWNLDHKFATFSHTADNAKWGGALFHPDKAAEFFGAQFGVFGPILFAGLLIITWRACRQRLPDADRLLLAFSLPLIAIITLQAFLSRAHANWAAVAYVAACVLVVATMMRDAAWIWLKTSFGVHIAMVVVLVVGVAAAGRLTPPIGADPFARTLGWEEIAKATQAKLQEARERGQPFSTVITDDRPVTAELLYYMRNDPTPIRAWRGGGRPRDHFELMQPFTGSDGPVLLVSTVGERSSVIRSFETSVPLGQQDIPAGPAASRRVSFFALTGYIHE</sequence>
<evidence type="ECO:0000313" key="11">
    <source>
        <dbReference type="Proteomes" id="UP000033187"/>
    </source>
</evidence>
<dbReference type="InterPro" id="IPR050297">
    <property type="entry name" value="LipidA_mod_glycosyltrf_83"/>
</dbReference>
<protein>
    <recommendedName>
        <fullName evidence="9">Glycosyltransferase RgtA/B/C/D-like domain-containing protein</fullName>
    </recommendedName>
</protein>
<dbReference type="Pfam" id="PF13231">
    <property type="entry name" value="PMT_2"/>
    <property type="match status" value="1"/>
</dbReference>
<gene>
    <name evidence="10" type="ORF">YBN1229_v1_3820</name>
</gene>
<feature type="transmembrane region" description="Helical" evidence="8">
    <location>
        <begin position="15"/>
        <end position="37"/>
    </location>
</feature>
<feature type="transmembrane region" description="Helical" evidence="8">
    <location>
        <begin position="341"/>
        <end position="359"/>
    </location>
</feature>
<dbReference type="EMBL" id="LN829119">
    <property type="protein sequence ID" value="CPR22387.1"/>
    <property type="molecule type" value="Genomic_DNA"/>
</dbReference>
<dbReference type="RefSeq" id="WP_052744055.1">
    <property type="nucleotide sequence ID" value="NZ_LN829118.1"/>
</dbReference>
<evidence type="ECO:0000256" key="2">
    <source>
        <dbReference type="ARBA" id="ARBA00022475"/>
    </source>
</evidence>
<keyword evidence="3" id="KW-0328">Glycosyltransferase</keyword>
<feature type="transmembrane region" description="Helical" evidence="8">
    <location>
        <begin position="140"/>
        <end position="160"/>
    </location>
</feature>
<dbReference type="KEGG" id="fiy:BN1229_v1_3820"/>
<dbReference type="AlphaFoldDB" id="A0A0D6JL45"/>
<keyword evidence="6 8" id="KW-1133">Transmembrane helix</keyword>
<evidence type="ECO:0000256" key="1">
    <source>
        <dbReference type="ARBA" id="ARBA00004651"/>
    </source>
</evidence>
<feature type="transmembrane region" description="Helical" evidence="8">
    <location>
        <begin position="286"/>
        <end position="305"/>
    </location>
</feature>
<keyword evidence="2" id="KW-1003">Cell membrane</keyword>
<dbReference type="GO" id="GO:0005886">
    <property type="term" value="C:plasma membrane"/>
    <property type="evidence" value="ECO:0007669"/>
    <property type="project" value="UniProtKB-SubCell"/>
</dbReference>
<evidence type="ECO:0000256" key="7">
    <source>
        <dbReference type="ARBA" id="ARBA00023136"/>
    </source>
</evidence>
<dbReference type="PANTHER" id="PTHR33908">
    <property type="entry name" value="MANNOSYLTRANSFERASE YKCB-RELATED"/>
    <property type="match status" value="1"/>
</dbReference>
<dbReference type="GO" id="GO:0016763">
    <property type="term" value="F:pentosyltransferase activity"/>
    <property type="evidence" value="ECO:0007669"/>
    <property type="project" value="TreeGrafter"/>
</dbReference>
<proteinExistence type="predicted"/>
<accession>A0A0D6JL45</accession>
<evidence type="ECO:0000256" key="4">
    <source>
        <dbReference type="ARBA" id="ARBA00022679"/>
    </source>
</evidence>
<keyword evidence="5 8" id="KW-0812">Transmembrane</keyword>
<dbReference type="InterPro" id="IPR038731">
    <property type="entry name" value="RgtA/B/C-like"/>
</dbReference>
<evidence type="ECO:0000256" key="3">
    <source>
        <dbReference type="ARBA" id="ARBA00022676"/>
    </source>
</evidence>
<evidence type="ECO:0000256" key="8">
    <source>
        <dbReference type="SAM" id="Phobius"/>
    </source>
</evidence>
<evidence type="ECO:0000256" key="5">
    <source>
        <dbReference type="ARBA" id="ARBA00022692"/>
    </source>
</evidence>
<keyword evidence="4" id="KW-0808">Transferase</keyword>
<comment type="subcellular location">
    <subcellularLocation>
        <location evidence="1">Cell membrane</location>
        <topology evidence="1">Multi-pass membrane protein</topology>
    </subcellularLocation>
</comment>
<name>A0A0D6JL45_9HYPH</name>
<keyword evidence="11" id="KW-1185">Reference proteome</keyword>
<evidence type="ECO:0000259" key="9">
    <source>
        <dbReference type="Pfam" id="PF13231"/>
    </source>
</evidence>
<dbReference type="GO" id="GO:0009103">
    <property type="term" value="P:lipopolysaccharide biosynthetic process"/>
    <property type="evidence" value="ECO:0007669"/>
    <property type="project" value="UniProtKB-ARBA"/>
</dbReference>
<feature type="transmembrane region" description="Helical" evidence="8">
    <location>
        <begin position="254"/>
        <end position="274"/>
    </location>
</feature>
<feature type="transmembrane region" description="Helical" evidence="8">
    <location>
        <begin position="203"/>
        <end position="222"/>
    </location>
</feature>